<organism evidence="2 3">
    <name type="scientific">Roseibacillus ishigakijimensis</name>
    <dbReference type="NCBI Taxonomy" id="454146"/>
    <lineage>
        <taxon>Bacteria</taxon>
        <taxon>Pseudomonadati</taxon>
        <taxon>Verrucomicrobiota</taxon>
        <taxon>Verrucomicrobiia</taxon>
        <taxon>Verrucomicrobiales</taxon>
        <taxon>Verrucomicrobiaceae</taxon>
        <taxon>Roseibacillus</taxon>
    </lineage>
</organism>
<name>A0A934RQU3_9BACT</name>
<dbReference type="InterPro" id="IPR029060">
    <property type="entry name" value="PIN-like_dom_sf"/>
</dbReference>
<accession>A0A934RQU3</accession>
<keyword evidence="3" id="KW-1185">Reference proteome</keyword>
<dbReference type="AlphaFoldDB" id="A0A934RQU3"/>
<dbReference type="SUPFAM" id="SSF88723">
    <property type="entry name" value="PIN domain-like"/>
    <property type="match status" value="1"/>
</dbReference>
<proteinExistence type="predicted"/>
<evidence type="ECO:0000259" key="1">
    <source>
        <dbReference type="Pfam" id="PF01850"/>
    </source>
</evidence>
<reference evidence="2" key="1">
    <citation type="submission" date="2021-01" db="EMBL/GenBank/DDBJ databases">
        <title>Modified the classification status of verrucomicrobia.</title>
        <authorList>
            <person name="Feng X."/>
        </authorList>
    </citation>
    <scope>NUCLEOTIDE SEQUENCE</scope>
    <source>
        <strain evidence="2">KCTC 12986</strain>
    </source>
</reference>
<dbReference type="Gene3D" id="3.40.50.1010">
    <property type="entry name" value="5'-nuclease"/>
    <property type="match status" value="1"/>
</dbReference>
<dbReference type="Proteomes" id="UP000604083">
    <property type="component" value="Unassembled WGS sequence"/>
</dbReference>
<evidence type="ECO:0000313" key="3">
    <source>
        <dbReference type="Proteomes" id="UP000604083"/>
    </source>
</evidence>
<protein>
    <submittedName>
        <fullName evidence="2">Type II toxin-antitoxin system VapC family toxin</fullName>
    </submittedName>
</protein>
<dbReference type="EMBL" id="JAENIO010000044">
    <property type="protein sequence ID" value="MBK1835223.1"/>
    <property type="molecule type" value="Genomic_DNA"/>
</dbReference>
<evidence type="ECO:0000313" key="2">
    <source>
        <dbReference type="EMBL" id="MBK1835223.1"/>
    </source>
</evidence>
<dbReference type="RefSeq" id="WP_200392658.1">
    <property type="nucleotide sequence ID" value="NZ_JAENIO010000044.1"/>
</dbReference>
<feature type="domain" description="PIN" evidence="1">
    <location>
        <begin position="3"/>
        <end position="141"/>
    </location>
</feature>
<comment type="caution">
    <text evidence="2">The sequence shown here is derived from an EMBL/GenBank/DDBJ whole genome shotgun (WGS) entry which is preliminary data.</text>
</comment>
<dbReference type="CDD" id="cd09874">
    <property type="entry name" value="PIN_MT3492-like"/>
    <property type="match status" value="1"/>
</dbReference>
<dbReference type="Pfam" id="PF01850">
    <property type="entry name" value="PIN"/>
    <property type="match status" value="1"/>
</dbReference>
<gene>
    <name evidence="2" type="ORF">JIN78_14225</name>
</gene>
<sequence>MRVYPDTSFLCSLYRKQVHTPVALSYVRSQTEPILVSSFLVLEFRQSVRLQGWIHERNPSQGFSLFETDGMLRDFQSDLRTGIWKMVSPDWAEVHQLGEAISRKHTAVSGNRLVDILHLATALHLGCETFLSFDKRQQALATAEGLRLGV</sequence>
<dbReference type="InterPro" id="IPR002716">
    <property type="entry name" value="PIN_dom"/>
</dbReference>